<name>A0A8S2CXZ5_9BILA</name>
<evidence type="ECO:0000313" key="3">
    <source>
        <dbReference type="EMBL" id="CAF3583379.1"/>
    </source>
</evidence>
<feature type="coiled-coil region" evidence="1">
    <location>
        <begin position="30"/>
        <end position="61"/>
    </location>
</feature>
<evidence type="ECO:0000313" key="4">
    <source>
        <dbReference type="Proteomes" id="UP000677228"/>
    </source>
</evidence>
<evidence type="ECO:0000313" key="2">
    <source>
        <dbReference type="EMBL" id="CAF0800099.1"/>
    </source>
</evidence>
<protein>
    <submittedName>
        <fullName evidence="2">Uncharacterized protein</fullName>
    </submittedName>
</protein>
<accession>A0A8S2CXZ5</accession>
<proteinExistence type="predicted"/>
<organism evidence="2 4">
    <name type="scientific">Didymodactylos carnosus</name>
    <dbReference type="NCBI Taxonomy" id="1234261"/>
    <lineage>
        <taxon>Eukaryota</taxon>
        <taxon>Metazoa</taxon>
        <taxon>Spiralia</taxon>
        <taxon>Gnathifera</taxon>
        <taxon>Rotifera</taxon>
        <taxon>Eurotatoria</taxon>
        <taxon>Bdelloidea</taxon>
        <taxon>Philodinida</taxon>
        <taxon>Philodinidae</taxon>
        <taxon>Didymodactylos</taxon>
    </lineage>
</organism>
<dbReference type="AlphaFoldDB" id="A0A8S2CXZ5"/>
<dbReference type="Proteomes" id="UP000682733">
    <property type="component" value="Unassembled WGS sequence"/>
</dbReference>
<gene>
    <name evidence="2" type="ORF">OVA965_LOCUS4599</name>
    <name evidence="3" type="ORF">TMI583_LOCUS4597</name>
</gene>
<dbReference type="EMBL" id="CAJNOK010001223">
    <property type="protein sequence ID" value="CAF0800099.1"/>
    <property type="molecule type" value="Genomic_DNA"/>
</dbReference>
<dbReference type="Proteomes" id="UP000677228">
    <property type="component" value="Unassembled WGS sequence"/>
</dbReference>
<sequence>MTLYDISGKYMVDRLAGLSRMLTATSDHEREQFLEQLNNETQNAQDEIEKLARERKKTYQEAVNATLTQLDRYIGSVDGDDESLIPSIEYKNIIG</sequence>
<comment type="caution">
    <text evidence="2">The sequence shown here is derived from an EMBL/GenBank/DDBJ whole genome shotgun (WGS) entry which is preliminary data.</text>
</comment>
<keyword evidence="1" id="KW-0175">Coiled coil</keyword>
<reference evidence="2" key="1">
    <citation type="submission" date="2021-02" db="EMBL/GenBank/DDBJ databases">
        <authorList>
            <person name="Nowell W R."/>
        </authorList>
    </citation>
    <scope>NUCLEOTIDE SEQUENCE</scope>
</reference>
<dbReference type="EMBL" id="CAJOBA010001223">
    <property type="protein sequence ID" value="CAF3583379.1"/>
    <property type="molecule type" value="Genomic_DNA"/>
</dbReference>
<evidence type="ECO:0000256" key="1">
    <source>
        <dbReference type="SAM" id="Coils"/>
    </source>
</evidence>